<dbReference type="InterPro" id="IPR048085">
    <property type="entry name" value="Cyt_ox_CcoM-like"/>
</dbReference>
<gene>
    <name evidence="2" type="ORF">SAMN05216381_0561</name>
</gene>
<dbReference type="Proteomes" id="UP000243378">
    <property type="component" value="Unassembled WGS sequence"/>
</dbReference>
<dbReference type="EMBL" id="FNBM01000001">
    <property type="protein sequence ID" value="SDE97299.1"/>
    <property type="molecule type" value="Genomic_DNA"/>
</dbReference>
<keyword evidence="1" id="KW-0812">Transmembrane</keyword>
<evidence type="ECO:0000313" key="3">
    <source>
        <dbReference type="Proteomes" id="UP000243378"/>
    </source>
</evidence>
<evidence type="ECO:0000256" key="1">
    <source>
        <dbReference type="SAM" id="Phobius"/>
    </source>
</evidence>
<evidence type="ECO:0008006" key="4">
    <source>
        <dbReference type="Google" id="ProtNLM"/>
    </source>
</evidence>
<dbReference type="AlphaFoldDB" id="A0A1G7HB10"/>
<dbReference type="RefSeq" id="WP_276325639.1">
    <property type="nucleotide sequence ID" value="NZ_FNBM01000001.1"/>
</dbReference>
<organism evidence="2 3">
    <name type="scientific">Phytopseudomonas seleniipraecipitans</name>
    <dbReference type="NCBI Taxonomy" id="640205"/>
    <lineage>
        <taxon>Bacteria</taxon>
        <taxon>Pseudomonadati</taxon>
        <taxon>Pseudomonadota</taxon>
        <taxon>Gammaproteobacteria</taxon>
        <taxon>Pseudomonadales</taxon>
        <taxon>Pseudomonadaceae</taxon>
        <taxon>Phytopseudomonas</taxon>
    </lineage>
</organism>
<keyword evidence="1" id="KW-0472">Membrane</keyword>
<dbReference type="NCBIfam" id="NF041600">
    <property type="entry name" value="cyt_ox_CcoM"/>
    <property type="match status" value="1"/>
</dbReference>
<name>A0A1G7HB10_9GAMM</name>
<dbReference type="STRING" id="640205.SAMN05216381_0561"/>
<feature type="transmembrane region" description="Helical" evidence="1">
    <location>
        <begin position="6"/>
        <end position="29"/>
    </location>
</feature>
<sequence>MFVDGVVLAGIGTVGLMLLFCAGFAYFIWRDARRKPPR</sequence>
<keyword evidence="1" id="KW-1133">Transmembrane helix</keyword>
<reference evidence="2 3" key="1">
    <citation type="submission" date="2016-10" db="EMBL/GenBank/DDBJ databases">
        <authorList>
            <person name="de Groot N.N."/>
        </authorList>
    </citation>
    <scope>NUCLEOTIDE SEQUENCE [LARGE SCALE GENOMIC DNA]</scope>
    <source>
        <strain evidence="2 3">LMG 25475</strain>
    </source>
</reference>
<proteinExistence type="predicted"/>
<accession>A0A1G7HB10</accession>
<evidence type="ECO:0000313" key="2">
    <source>
        <dbReference type="EMBL" id="SDE97299.1"/>
    </source>
</evidence>
<protein>
    <recommendedName>
        <fullName evidence="4">ATP-dependent helicase</fullName>
    </recommendedName>
</protein>